<comment type="caution">
    <text evidence="5">The sequence shown here is derived from an EMBL/GenBank/DDBJ whole genome shotgun (WGS) entry which is preliminary data.</text>
</comment>
<dbReference type="PANTHER" id="PTHR24198:SF165">
    <property type="entry name" value="ANKYRIN REPEAT-CONTAINING PROTEIN-RELATED"/>
    <property type="match status" value="1"/>
</dbReference>
<organism evidence="5 6">
    <name type="scientific">Apiosordaria backusii</name>
    <dbReference type="NCBI Taxonomy" id="314023"/>
    <lineage>
        <taxon>Eukaryota</taxon>
        <taxon>Fungi</taxon>
        <taxon>Dikarya</taxon>
        <taxon>Ascomycota</taxon>
        <taxon>Pezizomycotina</taxon>
        <taxon>Sordariomycetes</taxon>
        <taxon>Sordariomycetidae</taxon>
        <taxon>Sordariales</taxon>
        <taxon>Lasiosphaeriaceae</taxon>
        <taxon>Apiosordaria</taxon>
    </lineage>
</organism>
<dbReference type="SUPFAM" id="SSF48403">
    <property type="entry name" value="Ankyrin repeat"/>
    <property type="match status" value="1"/>
</dbReference>
<feature type="region of interest" description="Disordered" evidence="4">
    <location>
        <begin position="1"/>
        <end position="33"/>
    </location>
</feature>
<dbReference type="PROSITE" id="PS50088">
    <property type="entry name" value="ANK_REPEAT"/>
    <property type="match status" value="2"/>
</dbReference>
<dbReference type="Proteomes" id="UP001172159">
    <property type="component" value="Unassembled WGS sequence"/>
</dbReference>
<evidence type="ECO:0000256" key="2">
    <source>
        <dbReference type="ARBA" id="ARBA00023043"/>
    </source>
</evidence>
<evidence type="ECO:0000256" key="4">
    <source>
        <dbReference type="SAM" id="MobiDB-lite"/>
    </source>
</evidence>
<dbReference type="AlphaFoldDB" id="A0AA40BDX9"/>
<evidence type="ECO:0000313" key="6">
    <source>
        <dbReference type="Proteomes" id="UP001172159"/>
    </source>
</evidence>
<keyword evidence="6" id="KW-1185">Reference proteome</keyword>
<dbReference type="Pfam" id="PF12796">
    <property type="entry name" value="Ank_2"/>
    <property type="match status" value="1"/>
</dbReference>
<dbReference type="PANTHER" id="PTHR24198">
    <property type="entry name" value="ANKYRIN REPEAT AND PROTEIN KINASE DOMAIN-CONTAINING PROTEIN"/>
    <property type="match status" value="1"/>
</dbReference>
<proteinExistence type="predicted"/>
<name>A0AA40BDX9_9PEZI</name>
<dbReference type="Gene3D" id="1.25.40.20">
    <property type="entry name" value="Ankyrin repeat-containing domain"/>
    <property type="match status" value="1"/>
</dbReference>
<keyword evidence="1" id="KW-0677">Repeat</keyword>
<keyword evidence="2 3" id="KW-0040">ANK repeat</keyword>
<dbReference type="PROSITE" id="PS50297">
    <property type="entry name" value="ANK_REP_REGION"/>
    <property type="match status" value="2"/>
</dbReference>
<reference evidence="5" key="1">
    <citation type="submission" date="2023-06" db="EMBL/GenBank/DDBJ databases">
        <title>Genome-scale phylogeny and comparative genomics of the fungal order Sordariales.</title>
        <authorList>
            <consortium name="Lawrence Berkeley National Laboratory"/>
            <person name="Hensen N."/>
            <person name="Bonometti L."/>
            <person name="Westerberg I."/>
            <person name="Brannstrom I.O."/>
            <person name="Guillou S."/>
            <person name="Cros-Aarteil S."/>
            <person name="Calhoun S."/>
            <person name="Haridas S."/>
            <person name="Kuo A."/>
            <person name="Mondo S."/>
            <person name="Pangilinan J."/>
            <person name="Riley R."/>
            <person name="Labutti K."/>
            <person name="Andreopoulos B."/>
            <person name="Lipzen A."/>
            <person name="Chen C."/>
            <person name="Yanf M."/>
            <person name="Daum C."/>
            <person name="Ng V."/>
            <person name="Clum A."/>
            <person name="Steindorff A."/>
            <person name="Ohm R."/>
            <person name="Martin F."/>
            <person name="Silar P."/>
            <person name="Natvig D."/>
            <person name="Lalanne C."/>
            <person name="Gautier V."/>
            <person name="Ament-Velasquez S.L."/>
            <person name="Kruys A."/>
            <person name="Hutchinson M.I."/>
            <person name="Powell A.J."/>
            <person name="Barry K."/>
            <person name="Miller A.N."/>
            <person name="Grigoriev I.V."/>
            <person name="Debuchy R."/>
            <person name="Gladieux P."/>
            <person name="Thoren M.H."/>
            <person name="Johannesson H."/>
        </authorList>
    </citation>
    <scope>NUCLEOTIDE SEQUENCE</scope>
    <source>
        <strain evidence="5">CBS 540.89</strain>
    </source>
</reference>
<accession>A0AA40BDX9</accession>
<evidence type="ECO:0000313" key="5">
    <source>
        <dbReference type="EMBL" id="KAK0732511.1"/>
    </source>
</evidence>
<feature type="repeat" description="ANK" evidence="3">
    <location>
        <begin position="158"/>
        <end position="191"/>
    </location>
</feature>
<dbReference type="InterPro" id="IPR036770">
    <property type="entry name" value="Ankyrin_rpt-contain_sf"/>
</dbReference>
<feature type="repeat" description="ANK" evidence="3">
    <location>
        <begin position="227"/>
        <end position="252"/>
    </location>
</feature>
<evidence type="ECO:0000256" key="3">
    <source>
        <dbReference type="PROSITE-ProRule" id="PRU00023"/>
    </source>
</evidence>
<evidence type="ECO:0000256" key="1">
    <source>
        <dbReference type="ARBA" id="ARBA00022737"/>
    </source>
</evidence>
<feature type="compositionally biased region" description="Polar residues" evidence="4">
    <location>
        <begin position="20"/>
        <end position="29"/>
    </location>
</feature>
<dbReference type="SMART" id="SM00248">
    <property type="entry name" value="ANK"/>
    <property type="match status" value="4"/>
</dbReference>
<sequence>MGVRQPISLARYKDDRDSESTATPSSQGSDRYRRNVATDLDEYEKPTKEELFRLLQALAHKAPFTELKHQLEDISDRLEIRIADVLLRSEFVWHERAKFGIEAESQEPVLRTRWTSYGTLLHEAVHENEFDLVKYLLSPFIFDNQTKRRLFLEQRDYNGMTALLLAITVGNNKRVVEYLVDQGANITAADNCGWTAMHYAMQKNRLDIAKLLHEKDEKLINIPADSTGDTPVHIAIRKGEVDAIKYMTKNMAPDWFKLNDLGLDPYDLAQLVVEDGETLRYLRAKVQRGIDDWDRKKEQAREAFEKKSAMKQYYQILDLPKGKGFHQVDVDEMGATWGDVTDVTYI</sequence>
<protein>
    <submittedName>
        <fullName evidence="5">Ankyrin repeat-containing domain protein</fullName>
    </submittedName>
</protein>
<dbReference type="EMBL" id="JAUKTV010000008">
    <property type="protein sequence ID" value="KAK0732511.1"/>
    <property type="molecule type" value="Genomic_DNA"/>
</dbReference>
<gene>
    <name evidence="5" type="ORF">B0T21DRAFT_412682</name>
</gene>
<dbReference type="InterPro" id="IPR002110">
    <property type="entry name" value="Ankyrin_rpt"/>
</dbReference>